<dbReference type="AlphaFoldDB" id="D4F132"/>
<dbReference type="EMBL" id="ADGK01000013">
    <property type="protein sequence ID" value="EFE24509.1"/>
    <property type="molecule type" value="Genomic_DNA"/>
</dbReference>
<gene>
    <name evidence="1" type="ORF">EDWATA_00413</name>
</gene>
<proteinExistence type="predicted"/>
<protein>
    <submittedName>
        <fullName evidence="1">Uncharacterized protein</fullName>
    </submittedName>
</protein>
<evidence type="ECO:0000313" key="1">
    <source>
        <dbReference type="EMBL" id="EFE24509.1"/>
    </source>
</evidence>
<name>D4F132_EDWTA</name>
<evidence type="ECO:0000313" key="2">
    <source>
        <dbReference type="Proteomes" id="UP000003692"/>
    </source>
</evidence>
<comment type="caution">
    <text evidence="1">The sequence shown here is derived from an EMBL/GenBank/DDBJ whole genome shotgun (WGS) entry which is preliminary data.</text>
</comment>
<reference evidence="1 2" key="1">
    <citation type="submission" date="2010-02" db="EMBL/GenBank/DDBJ databases">
        <authorList>
            <person name="Weinstock G."/>
            <person name="Sodergren E."/>
            <person name="Clifton S."/>
            <person name="Fulton L."/>
            <person name="Fulton B."/>
            <person name="Courtney L."/>
            <person name="Fronick C."/>
            <person name="Harrison M."/>
            <person name="Strong C."/>
            <person name="Farmer C."/>
            <person name="Delahaunty K."/>
            <person name="Markovic C."/>
            <person name="Hall O."/>
            <person name="Minx P."/>
            <person name="Tomlinson C."/>
            <person name="Mitreva M."/>
            <person name="Nelson J."/>
            <person name="Hou S."/>
            <person name="Wollam A."/>
            <person name="Pepin K.H."/>
            <person name="Johnson M."/>
            <person name="Bhonagiri V."/>
            <person name="Zhang X."/>
            <person name="Suruliraj S."/>
            <person name="Warren W."/>
            <person name="Chinwalla A."/>
            <person name="Mardis E.R."/>
            <person name="Wilson R.K."/>
        </authorList>
    </citation>
    <scope>NUCLEOTIDE SEQUENCE [LARGE SCALE GENOMIC DNA]</scope>
    <source>
        <strain evidence="1 2">ATCC 23685</strain>
    </source>
</reference>
<dbReference type="Proteomes" id="UP000003692">
    <property type="component" value="Unassembled WGS sequence"/>
</dbReference>
<accession>D4F132</accession>
<sequence>MLNHLRSVPPLYSVEGLVRDSVGYLWIIRTFYKKWYPQQGKKTGIA</sequence>
<organism evidence="1 2">
    <name type="scientific">Edwardsiella tarda ATCC 23685</name>
    <dbReference type="NCBI Taxonomy" id="500638"/>
    <lineage>
        <taxon>Bacteria</taxon>
        <taxon>Pseudomonadati</taxon>
        <taxon>Pseudomonadota</taxon>
        <taxon>Gammaproteobacteria</taxon>
        <taxon>Enterobacterales</taxon>
        <taxon>Hafniaceae</taxon>
        <taxon>Edwardsiella</taxon>
    </lineage>
</organism>
<dbReference type="HOGENOM" id="CLU_3183059_0_0_6"/>